<evidence type="ECO:0000256" key="1">
    <source>
        <dbReference type="SAM" id="MobiDB-lite"/>
    </source>
</evidence>
<dbReference type="Gene3D" id="1.10.220.10">
    <property type="entry name" value="Annexin"/>
    <property type="match status" value="1"/>
</dbReference>
<dbReference type="AlphaFoldDB" id="A0A8T9B4E6"/>
<feature type="compositionally biased region" description="Acidic residues" evidence="1">
    <location>
        <begin position="110"/>
        <end position="126"/>
    </location>
</feature>
<dbReference type="SUPFAM" id="SSF47874">
    <property type="entry name" value="Annexin"/>
    <property type="match status" value="1"/>
</dbReference>
<dbReference type="Proteomes" id="UP000469559">
    <property type="component" value="Unassembled WGS sequence"/>
</dbReference>
<organism evidence="3 4">
    <name type="scientific">Lachnellula arida</name>
    <dbReference type="NCBI Taxonomy" id="1316785"/>
    <lineage>
        <taxon>Eukaryota</taxon>
        <taxon>Fungi</taxon>
        <taxon>Dikarya</taxon>
        <taxon>Ascomycota</taxon>
        <taxon>Pezizomycotina</taxon>
        <taxon>Leotiomycetes</taxon>
        <taxon>Helotiales</taxon>
        <taxon>Lachnaceae</taxon>
        <taxon>Lachnellula</taxon>
    </lineage>
</organism>
<feature type="region of interest" description="Disordered" evidence="1">
    <location>
        <begin position="498"/>
        <end position="538"/>
    </location>
</feature>
<evidence type="ECO:0000259" key="2">
    <source>
        <dbReference type="Pfam" id="PF26082"/>
    </source>
</evidence>
<sequence>MEAASKPPTLAEAGVETTTLLKRVKNIDKPAENCTTEEWPKGLFAAEADRFDLWAVNLGLFVSGHGSLDYRLREAERLESTILLEYCAGEAGKSTDEGQDDSAPRPFGDFLEDNSEDETGEEQESDIDLLLDSVRDPIDRLFKVSTRIRNPSSRLGSSKALRHQQFDQDSGIDLLRAVEDFDYDHISSLFLQYRKSRALEEHETVEPSEDTDGKDEANHVWKPIRTVLSQYQNDLSNGTESFLVRRMARANVRRRQQFAYWKQHRDKLAQHTKSFTLNIETREQATPIIVDLQKQGNMLVIPGMAIADSVTTASRLNIPQLVDRDDRLGPGREAVDFPAAPKQDSGEKFFECPYCFTLCSTEILAEKAWKAHIIHDLRPYICTYDDCRNPDQLYDSRQDWIQHENSHRRIWRCPEHPAHTSTYLDEYRDHLHKEHVDYNDETLRSSLIHAAETTLPSSDRCCPICSLQLETARSLHSHIGLHLERFSLFSLPRSIDQANEDSNDGVSDKANTAFEGSRNEDFDSDVDVEGEHDQTTSAAGVARGRWMMAIRAIKTKRLARSLLVGHRGDSASLELSQDRPRLHDPEEDAVAIAKALKGEAPADTKPLIAILPRLSHEQVLDLRIEYKRIVKTGSGRKGVNVAKHIKLRLGTDTAFGKIAYVTSLGRWESEAYWANFGYQGEKGRRELLIESLMGRTNREIREIKDVFSDKKYSDSLTKCIEIELEDSMFKKAVLLVLEEKRGEEGPEYPLDRVLIEDDTRHLYEAVTSEEGGESLVISIVVVRSDSHLGEVLRLYEATYKTNFAREMLKKSANLVGELLAHILNGVINKPVRDALLVHHALSLSESDSTRTDLFVSRLVRYHWDRPYMEAVKREYRNRYKVDMQKAVAEGIRGELAQFCEMLCIP</sequence>
<evidence type="ECO:0000313" key="4">
    <source>
        <dbReference type="Proteomes" id="UP000469559"/>
    </source>
</evidence>
<comment type="caution">
    <text evidence="3">The sequence shown here is derived from an EMBL/GenBank/DDBJ whole genome shotgun (WGS) entry which is preliminary data.</text>
</comment>
<proteinExistence type="predicted"/>
<dbReference type="InterPro" id="IPR037104">
    <property type="entry name" value="Annexin_sf"/>
</dbReference>
<evidence type="ECO:0000313" key="3">
    <source>
        <dbReference type="EMBL" id="TVY13282.1"/>
    </source>
</evidence>
<dbReference type="Pfam" id="PF26082">
    <property type="entry name" value="zf-C2H2_AcuF"/>
    <property type="match status" value="1"/>
</dbReference>
<name>A0A8T9B4E6_9HELO</name>
<protein>
    <submittedName>
        <fullName evidence="3">Annexin A1 isoform p37</fullName>
    </submittedName>
</protein>
<dbReference type="InterPro" id="IPR058925">
    <property type="entry name" value="zf-C2H2_AcuF"/>
</dbReference>
<dbReference type="GO" id="GO:0005544">
    <property type="term" value="F:calcium-dependent phospholipid binding"/>
    <property type="evidence" value="ECO:0007669"/>
    <property type="project" value="InterPro"/>
</dbReference>
<reference evidence="3 4" key="1">
    <citation type="submission" date="2018-05" db="EMBL/GenBank/DDBJ databases">
        <title>Whole genome sequencing for identification of molecular markers to develop diagnostic detection tools for the regulated plant pathogen Lachnellula willkommii.</title>
        <authorList>
            <person name="Giroux E."/>
            <person name="Bilodeau G."/>
        </authorList>
    </citation>
    <scope>NUCLEOTIDE SEQUENCE [LARGE SCALE GENOMIC DNA]</scope>
    <source>
        <strain evidence="3 4">CBS 203.66</strain>
    </source>
</reference>
<dbReference type="OrthoDB" id="3562663at2759"/>
<feature type="region of interest" description="Disordered" evidence="1">
    <location>
        <begin position="92"/>
        <end position="126"/>
    </location>
</feature>
<accession>A0A8T9B4E6</accession>
<dbReference type="PANTHER" id="PTHR35391">
    <property type="entry name" value="C2H2-TYPE DOMAIN-CONTAINING PROTEIN-RELATED"/>
    <property type="match status" value="1"/>
</dbReference>
<keyword evidence="4" id="KW-1185">Reference proteome</keyword>
<feature type="domain" description="Oxidoreductase acuF-like C2H2 type zinc-finger" evidence="2">
    <location>
        <begin position="348"/>
        <end position="377"/>
    </location>
</feature>
<dbReference type="PANTHER" id="PTHR35391:SF7">
    <property type="entry name" value="C2H2-TYPE DOMAIN-CONTAINING PROTEIN"/>
    <property type="match status" value="1"/>
</dbReference>
<dbReference type="EMBL" id="QGMF01001028">
    <property type="protein sequence ID" value="TVY13282.1"/>
    <property type="molecule type" value="Genomic_DNA"/>
</dbReference>
<gene>
    <name evidence="3" type="primary">CP37</name>
    <name evidence="3" type="ORF">LARI1_G008572</name>
</gene>
<dbReference type="GO" id="GO:0005509">
    <property type="term" value="F:calcium ion binding"/>
    <property type="evidence" value="ECO:0007669"/>
    <property type="project" value="InterPro"/>
</dbReference>